<keyword evidence="3" id="KW-0732">Signal</keyword>
<reference evidence="4" key="1">
    <citation type="submission" date="2022-03" db="EMBL/GenBank/DDBJ databases">
        <authorList>
            <person name="Martin C."/>
        </authorList>
    </citation>
    <scope>NUCLEOTIDE SEQUENCE</scope>
</reference>
<evidence type="ECO:0000313" key="5">
    <source>
        <dbReference type="Proteomes" id="UP000749559"/>
    </source>
</evidence>
<keyword evidence="5" id="KW-1185">Reference proteome</keyword>
<evidence type="ECO:0008006" key="6">
    <source>
        <dbReference type="Google" id="ProtNLM"/>
    </source>
</evidence>
<dbReference type="OrthoDB" id="6038959at2759"/>
<dbReference type="Proteomes" id="UP000749559">
    <property type="component" value="Unassembled WGS sequence"/>
</dbReference>
<gene>
    <name evidence="4" type="ORF">OFUS_LOCUS16878</name>
</gene>
<evidence type="ECO:0000256" key="3">
    <source>
        <dbReference type="SAM" id="SignalP"/>
    </source>
</evidence>
<dbReference type="Pfam" id="PF01391">
    <property type="entry name" value="Collagen"/>
    <property type="match status" value="1"/>
</dbReference>
<feature type="region of interest" description="Disordered" evidence="2">
    <location>
        <begin position="33"/>
        <end position="67"/>
    </location>
</feature>
<dbReference type="CDD" id="cd00037">
    <property type="entry name" value="CLECT"/>
    <property type="match status" value="1"/>
</dbReference>
<feature type="non-terminal residue" evidence="4">
    <location>
        <position position="132"/>
    </location>
</feature>
<feature type="signal peptide" evidence="3">
    <location>
        <begin position="1"/>
        <end position="26"/>
    </location>
</feature>
<dbReference type="InterPro" id="IPR008160">
    <property type="entry name" value="Collagen"/>
</dbReference>
<keyword evidence="1" id="KW-0176">Collagen</keyword>
<dbReference type="AlphaFoldDB" id="A0A8S4PFJ2"/>
<dbReference type="SUPFAM" id="SSF56436">
    <property type="entry name" value="C-type lectin-like"/>
    <property type="match status" value="1"/>
</dbReference>
<name>A0A8S4PFJ2_OWEFU</name>
<dbReference type="InterPro" id="IPR016187">
    <property type="entry name" value="CTDL_fold"/>
</dbReference>
<sequence length="132" mass="14695">MTILHNKMDNIVKVFLCLGLCFVALGEKCDCPRGPRGFRGVRGKPGKDGAPGERGPQGQKGDPGTQCAKPSSCPSGFVFNPSLNSCYYFMYIYTLSWFDANVYCALQNAHLVAIESETEQKYIWDKISWDQN</sequence>
<dbReference type="InterPro" id="IPR016186">
    <property type="entry name" value="C-type_lectin-like/link_sf"/>
</dbReference>
<evidence type="ECO:0000256" key="2">
    <source>
        <dbReference type="SAM" id="MobiDB-lite"/>
    </source>
</evidence>
<evidence type="ECO:0000313" key="4">
    <source>
        <dbReference type="EMBL" id="CAH1791835.1"/>
    </source>
</evidence>
<protein>
    <recommendedName>
        <fullName evidence="6">C-type lectin domain-containing protein</fullName>
    </recommendedName>
</protein>
<proteinExistence type="predicted"/>
<feature type="chain" id="PRO_5035886431" description="C-type lectin domain-containing protein" evidence="3">
    <location>
        <begin position="27"/>
        <end position="132"/>
    </location>
</feature>
<accession>A0A8S4PFJ2</accession>
<dbReference type="Gene3D" id="3.10.100.10">
    <property type="entry name" value="Mannose-Binding Protein A, subunit A"/>
    <property type="match status" value="1"/>
</dbReference>
<dbReference type="GO" id="GO:0005581">
    <property type="term" value="C:collagen trimer"/>
    <property type="evidence" value="ECO:0007669"/>
    <property type="project" value="UniProtKB-KW"/>
</dbReference>
<comment type="caution">
    <text evidence="4">The sequence shown here is derived from an EMBL/GenBank/DDBJ whole genome shotgun (WGS) entry which is preliminary data.</text>
</comment>
<dbReference type="EMBL" id="CAIIXF020000008">
    <property type="protein sequence ID" value="CAH1791835.1"/>
    <property type="molecule type" value="Genomic_DNA"/>
</dbReference>
<organism evidence="4 5">
    <name type="scientific">Owenia fusiformis</name>
    <name type="common">Polychaete worm</name>
    <dbReference type="NCBI Taxonomy" id="6347"/>
    <lineage>
        <taxon>Eukaryota</taxon>
        <taxon>Metazoa</taxon>
        <taxon>Spiralia</taxon>
        <taxon>Lophotrochozoa</taxon>
        <taxon>Annelida</taxon>
        <taxon>Polychaeta</taxon>
        <taxon>Sedentaria</taxon>
        <taxon>Canalipalpata</taxon>
        <taxon>Sabellida</taxon>
        <taxon>Oweniida</taxon>
        <taxon>Oweniidae</taxon>
        <taxon>Owenia</taxon>
    </lineage>
</organism>
<evidence type="ECO:0000256" key="1">
    <source>
        <dbReference type="ARBA" id="ARBA00023119"/>
    </source>
</evidence>